<dbReference type="AlphaFoldDB" id="A0A6C0C7J1"/>
<organism evidence="1">
    <name type="scientific">viral metagenome</name>
    <dbReference type="NCBI Taxonomy" id="1070528"/>
    <lineage>
        <taxon>unclassified sequences</taxon>
        <taxon>metagenomes</taxon>
        <taxon>organismal metagenomes</taxon>
    </lineage>
</organism>
<evidence type="ECO:0000313" key="1">
    <source>
        <dbReference type="EMBL" id="QHT00696.1"/>
    </source>
</evidence>
<reference evidence="1" key="1">
    <citation type="journal article" date="2020" name="Nature">
        <title>Giant virus diversity and host interactions through global metagenomics.</title>
        <authorList>
            <person name="Schulz F."/>
            <person name="Roux S."/>
            <person name="Paez-Espino D."/>
            <person name="Jungbluth S."/>
            <person name="Walsh D.A."/>
            <person name="Denef V.J."/>
            <person name="McMahon K.D."/>
            <person name="Konstantinidis K.T."/>
            <person name="Eloe-Fadrosh E.A."/>
            <person name="Kyrpides N.C."/>
            <person name="Woyke T."/>
        </authorList>
    </citation>
    <scope>NUCLEOTIDE SEQUENCE</scope>
    <source>
        <strain evidence="1">GVMAG-M-3300020192-26</strain>
    </source>
</reference>
<name>A0A6C0C7J1_9ZZZZ</name>
<sequence length="55" mass="6258">MRIFANLLRNITLNGPILVCSKSRQYKSLDITLNGSILVHSKSHQCKFLDITLNE</sequence>
<dbReference type="EMBL" id="MN739358">
    <property type="protein sequence ID" value="QHT00696.1"/>
    <property type="molecule type" value="Genomic_DNA"/>
</dbReference>
<proteinExistence type="predicted"/>
<protein>
    <submittedName>
        <fullName evidence="1">Uncharacterized protein</fullName>
    </submittedName>
</protein>
<accession>A0A6C0C7J1</accession>